<dbReference type="Pfam" id="PF13688">
    <property type="entry name" value="Reprolysin_5"/>
    <property type="match status" value="1"/>
</dbReference>
<dbReference type="PROSITE" id="PS50214">
    <property type="entry name" value="DISINTEGRIN_2"/>
    <property type="match status" value="1"/>
</dbReference>
<comment type="caution">
    <text evidence="4">Lacks conserved residue(s) required for the propagation of feature annotation.</text>
</comment>
<dbReference type="PANTHER" id="PTHR11905">
    <property type="entry name" value="ADAM A DISINTEGRIN AND METALLOPROTEASE DOMAIN"/>
    <property type="match status" value="1"/>
</dbReference>
<organism evidence="9 10">
    <name type="scientific">Uncinula necator</name>
    <name type="common">Grape powdery mildew</name>
    <dbReference type="NCBI Taxonomy" id="52586"/>
    <lineage>
        <taxon>Eukaryota</taxon>
        <taxon>Fungi</taxon>
        <taxon>Dikarya</taxon>
        <taxon>Ascomycota</taxon>
        <taxon>Pezizomycotina</taxon>
        <taxon>Leotiomycetes</taxon>
        <taxon>Erysiphales</taxon>
        <taxon>Erysiphaceae</taxon>
        <taxon>Erysiphe</taxon>
    </lineage>
</organism>
<dbReference type="SUPFAM" id="SSF55486">
    <property type="entry name" value="Metalloproteases ('zincins'), catalytic domain"/>
    <property type="match status" value="1"/>
</dbReference>
<dbReference type="InterPro" id="IPR001762">
    <property type="entry name" value="Disintegrin_dom"/>
</dbReference>
<dbReference type="InterPro" id="IPR024079">
    <property type="entry name" value="MetalloPept_cat_dom_sf"/>
</dbReference>
<dbReference type="HOGENOM" id="CLU_012383_1_0_1"/>
<evidence type="ECO:0000259" key="8">
    <source>
        <dbReference type="PROSITE" id="PS50215"/>
    </source>
</evidence>
<gene>
    <name evidence="9" type="ORF">EV44_g0491</name>
</gene>
<dbReference type="PROSITE" id="PS50215">
    <property type="entry name" value="ADAM_MEPRO"/>
    <property type="match status" value="1"/>
</dbReference>
<feature type="domain" description="Peptidase M12B" evidence="8">
    <location>
        <begin position="282"/>
        <end position="501"/>
    </location>
</feature>
<dbReference type="Gene3D" id="3.40.390.10">
    <property type="entry name" value="Collagenase (Catalytic Domain)"/>
    <property type="match status" value="1"/>
</dbReference>
<dbReference type="InterPro" id="IPR036436">
    <property type="entry name" value="Disintegrin_dom_sf"/>
</dbReference>
<dbReference type="GO" id="GO:0004222">
    <property type="term" value="F:metalloendopeptidase activity"/>
    <property type="evidence" value="ECO:0007669"/>
    <property type="project" value="InterPro"/>
</dbReference>
<dbReference type="GO" id="GO:0006508">
    <property type="term" value="P:proteolysis"/>
    <property type="evidence" value="ECO:0007669"/>
    <property type="project" value="UniProtKB-KW"/>
</dbReference>
<dbReference type="PROSITE" id="PS51257">
    <property type="entry name" value="PROKAR_LIPOPROTEIN"/>
    <property type="match status" value="1"/>
</dbReference>
<dbReference type="SMART" id="SM00050">
    <property type="entry name" value="DISIN"/>
    <property type="match status" value="1"/>
</dbReference>
<dbReference type="GO" id="GO:0046872">
    <property type="term" value="F:metal ion binding"/>
    <property type="evidence" value="ECO:0007669"/>
    <property type="project" value="UniProtKB-KW"/>
</dbReference>
<feature type="transmembrane region" description="Helical" evidence="5">
    <location>
        <begin position="718"/>
        <end position="742"/>
    </location>
</feature>
<keyword evidence="9" id="KW-0482">Metalloprotease</keyword>
<evidence type="ECO:0000259" key="7">
    <source>
        <dbReference type="PROSITE" id="PS50214"/>
    </source>
</evidence>
<keyword evidence="4" id="KW-0479">Metal-binding</keyword>
<dbReference type="OMA" id="YGLQQNF"/>
<dbReference type="Proteomes" id="UP000030854">
    <property type="component" value="Unassembled WGS sequence"/>
</dbReference>
<keyword evidence="1" id="KW-1015">Disulfide bond</keyword>
<keyword evidence="10" id="KW-1185">Reference proteome</keyword>
<dbReference type="STRING" id="52586.A0A0B1PCS6"/>
<evidence type="ECO:0000256" key="3">
    <source>
        <dbReference type="ARBA" id="ARBA00074021"/>
    </source>
</evidence>
<dbReference type="EMBL" id="JNVN01000737">
    <property type="protein sequence ID" value="KHJ34726.1"/>
    <property type="molecule type" value="Genomic_DNA"/>
</dbReference>
<evidence type="ECO:0000256" key="2">
    <source>
        <dbReference type="ARBA" id="ARBA00056552"/>
    </source>
</evidence>
<comment type="function">
    <text evidence="2">Probable zinc protease.</text>
</comment>
<evidence type="ECO:0000256" key="1">
    <source>
        <dbReference type="ARBA" id="ARBA00023157"/>
    </source>
</evidence>
<keyword evidence="4" id="KW-0862">Zinc</keyword>
<comment type="caution">
    <text evidence="9">The sequence shown here is derived from an EMBL/GenBank/DDBJ whole genome shotgun (WGS) entry which is preliminary data.</text>
</comment>
<protein>
    <recommendedName>
        <fullName evidence="3">Disintegrin and metalloproteinase domain-containing protein B</fullName>
    </recommendedName>
</protein>
<name>A0A0B1PCS6_UNCNE</name>
<feature type="binding site" evidence="4">
    <location>
        <position position="438"/>
    </location>
    <ligand>
        <name>Zn(2+)</name>
        <dbReference type="ChEBI" id="CHEBI:29105"/>
        <note>catalytic</note>
    </ligand>
</feature>
<reference evidence="9 10" key="1">
    <citation type="journal article" date="2014" name="BMC Genomics">
        <title>Adaptive genomic structural variation in the grape powdery mildew pathogen, Erysiphe necator.</title>
        <authorList>
            <person name="Jones L."/>
            <person name="Riaz S."/>
            <person name="Morales-Cruz A."/>
            <person name="Amrine K.C."/>
            <person name="McGuire B."/>
            <person name="Gubler W.D."/>
            <person name="Walker M.A."/>
            <person name="Cantu D."/>
        </authorList>
    </citation>
    <scope>NUCLEOTIDE SEQUENCE [LARGE SCALE GENOMIC DNA]</scope>
    <source>
        <strain evidence="10">c</strain>
    </source>
</reference>
<feature type="signal peptide" evidence="6">
    <location>
        <begin position="1"/>
        <end position="27"/>
    </location>
</feature>
<evidence type="ECO:0000256" key="4">
    <source>
        <dbReference type="PROSITE-ProRule" id="PRU00276"/>
    </source>
</evidence>
<dbReference type="CDD" id="cd04271">
    <property type="entry name" value="ZnMc_ADAM_fungal"/>
    <property type="match status" value="1"/>
</dbReference>
<feature type="domain" description="Disintegrin" evidence="7">
    <location>
        <begin position="526"/>
        <end position="616"/>
    </location>
</feature>
<dbReference type="SUPFAM" id="SSF57552">
    <property type="entry name" value="Blood coagulation inhibitor (disintegrin)"/>
    <property type="match status" value="1"/>
</dbReference>
<evidence type="ECO:0000313" key="10">
    <source>
        <dbReference type="Proteomes" id="UP000030854"/>
    </source>
</evidence>
<dbReference type="AlphaFoldDB" id="A0A0B1PCS6"/>
<feature type="chain" id="PRO_5002079916" description="Disintegrin and metalloproteinase domain-containing protein B" evidence="6">
    <location>
        <begin position="28"/>
        <end position="819"/>
    </location>
</feature>
<dbReference type="InterPro" id="IPR001590">
    <property type="entry name" value="Peptidase_M12B"/>
</dbReference>
<sequence>MQFSSLRSRYTLYAITLAACVFGPCLSHSIERNPLRYYTTIENAHFNTQSYKIHAASKFELTFELHDGKQMIRLTLSPNNAVIQEGATVQYMAPDGSLRKSEILDRSEYRVFKGDAWIKHQNSQEWTNVGWARIIVLRDGEKPLFEGVFRLDGDHHHIQTSTNFMQTRHRLDPELKVLDDEYLVVWRDSDISQNVEIDNHEYIHQELKRSLNMERSCLADGLSFNTQLDHPIYRGMSTPGDQSSLLTRLLQPRQMDGQLGGNSAGVNLVNSIGSTSGCPTTRRVALVGVATDCTYTAGFNSTTAVRANIINVINSASQVYESSFNIMLGLQNLTISDASCPIVASSAAPWNIGCSNAIDIQGRLNLFSAWRGQRKDNNAYWTLLSTCGTGPAVGLAWLGQLCVGTSQTGPSSVTSMNETVSGANVVVRTGTEWQVVAHETGHTFGAVHDCTAKSCTDGKTVVSQQCCPLSTTTCDAGGSYIMNPNTSPKIQIFSPCSVGNICSAIGRNSVKTNCLTTNKDITTITGSQCGNGIVESGEDCDCGGSVSCGSNPCCNPTTCKFQGNAVCDPSNEDCCSSSCQFKPLSAVCRPSTGSCDPEETCSGTSGDCPADLTAPDGTKCGNSSSLTCASGQCTSRDLQCKTLMGVFTQGNDTYACSKGGCQISCASPEFGADICYSMQQNFLDGTPCQASGKCVNGQCQGASVTKEITSWIDQNKTVVILLGSAFGFFIALTFASYCINICSRARRRRRIMANVSHNDLQSHNYHKQFSVQDTSSFNTPLAQVSMQDVQNSLSYGKWDDRGNLIQQPRRVKPGRMTYG</sequence>
<proteinExistence type="predicted"/>
<keyword evidence="5" id="KW-1133">Transmembrane helix</keyword>
<dbReference type="Pfam" id="PF00200">
    <property type="entry name" value="Disintegrin"/>
    <property type="match status" value="1"/>
</dbReference>
<dbReference type="PANTHER" id="PTHR11905:SF159">
    <property type="entry name" value="ADAM METALLOPROTEASE"/>
    <property type="match status" value="1"/>
</dbReference>
<dbReference type="Gene3D" id="4.10.70.10">
    <property type="entry name" value="Disintegrin domain"/>
    <property type="match status" value="1"/>
</dbReference>
<feature type="binding site" evidence="4">
    <location>
        <position position="442"/>
    </location>
    <ligand>
        <name>Zn(2+)</name>
        <dbReference type="ChEBI" id="CHEBI:29105"/>
        <note>catalytic</note>
    </ligand>
</feature>
<evidence type="ECO:0000313" key="9">
    <source>
        <dbReference type="EMBL" id="KHJ34726.1"/>
    </source>
</evidence>
<keyword evidence="5" id="KW-0472">Membrane</keyword>
<feature type="binding site" evidence="4">
    <location>
        <position position="448"/>
    </location>
    <ligand>
        <name>Zn(2+)</name>
        <dbReference type="ChEBI" id="CHEBI:29105"/>
        <note>catalytic</note>
    </ligand>
</feature>
<keyword evidence="6" id="KW-0732">Signal</keyword>
<keyword evidence="9" id="KW-0378">Hydrolase</keyword>
<evidence type="ECO:0000256" key="5">
    <source>
        <dbReference type="SAM" id="Phobius"/>
    </source>
</evidence>
<accession>A0A0B1PCS6</accession>
<evidence type="ECO:0000256" key="6">
    <source>
        <dbReference type="SAM" id="SignalP"/>
    </source>
</evidence>
<keyword evidence="5" id="KW-0812">Transmembrane</keyword>
<dbReference type="InterPro" id="IPR034028">
    <property type="entry name" value="ZnMc_ADAM_fungal"/>
</dbReference>
<feature type="active site" evidence="4">
    <location>
        <position position="439"/>
    </location>
</feature>
<dbReference type="FunFam" id="4.10.70.10:FF:000003">
    <property type="entry name" value="Disintegrin and metalloproteinase domain-containing protein 17"/>
    <property type="match status" value="1"/>
</dbReference>
<keyword evidence="9" id="KW-0645">Protease</keyword>